<accession>A0ABV9QEW6</accession>
<proteinExistence type="predicted"/>
<keyword evidence="3" id="KW-1185">Reference proteome</keyword>
<evidence type="ECO:0000313" key="2">
    <source>
        <dbReference type="EMBL" id="MFC4789321.1"/>
    </source>
</evidence>
<comment type="caution">
    <text evidence="2">The sequence shown here is derived from an EMBL/GenBank/DDBJ whole genome shotgun (WGS) entry which is preliminary data.</text>
</comment>
<gene>
    <name evidence="2" type="ORF">ACFO6X_10065</name>
</gene>
<dbReference type="Pfam" id="PF03929">
    <property type="entry name" value="PepSY_TM"/>
    <property type="match status" value="1"/>
</dbReference>
<dbReference type="PANTHER" id="PTHR34219">
    <property type="entry name" value="IRON-REGULATED INNER MEMBRANE PROTEIN-RELATED"/>
    <property type="match status" value="1"/>
</dbReference>
<keyword evidence="1" id="KW-0472">Membrane</keyword>
<keyword evidence="1" id="KW-1133">Transmembrane helix</keyword>
<dbReference type="InterPro" id="IPR005625">
    <property type="entry name" value="PepSY-ass_TM"/>
</dbReference>
<protein>
    <submittedName>
        <fullName evidence="2">PepSY-associated TM helix domain-containing protein</fullName>
    </submittedName>
</protein>
<evidence type="ECO:0000256" key="1">
    <source>
        <dbReference type="SAM" id="Phobius"/>
    </source>
</evidence>
<sequence length="565" mass="61404">MRSDFVRIYKSVHTWTGILSGLALFIAFYAGALTIFKEPLTRWATPPQQVRWVPLAQTQSLILQTLEAHPEVAKDFSIYLQDAEHVPARMGWQVRDPQADDHDDTQARHYVATLDAQGQVQVAASQPSQLASLIDVLHRVVGLPVDSDPNRWLMGGVAVLYALALVSGVVVLMPSLVKDFFALRIGKNLKRMWLDAHNVVGIVSLPFHLVMVLTAIVFAYHDGIYFVQDKLLHDGRWATAFQRPSTAPPHPVPGKNPALMLSPEDLLYTARQSAPGFEPSLLQYQQVTGARAVVRVWGKDPSAVSPRARGGFLAIDPYSGKILNTDFLPGAQNTANLFISSFFALHMAAFGGVAVQWLYFLLGLAGAWLFYSGNLLWVESRRKRQGRQSPSVPMQRLDTRLMAAVTVGVSLGCVSGVSLAMVGSKWLHVLLGDANPWLAGMYYTAFGGCIAWACWQGAGRAAVHLLWLASLLTLAIPLTTLLAWCMPASGLWAHHSIASLGVDITALVGAVVLGSMAKSTAQRVYTGASDSVWSTGRTWGPQGSTAPVPRQAQVVDAMGERTGKP</sequence>
<organism evidence="2 3">
    <name type="scientific">Giesbergeria sinuosa</name>
    <dbReference type="NCBI Taxonomy" id="80883"/>
    <lineage>
        <taxon>Bacteria</taxon>
        <taxon>Pseudomonadati</taxon>
        <taxon>Pseudomonadota</taxon>
        <taxon>Betaproteobacteria</taxon>
        <taxon>Burkholderiales</taxon>
        <taxon>Comamonadaceae</taxon>
        <taxon>Giesbergeria</taxon>
    </lineage>
</organism>
<feature type="transmembrane region" description="Helical" evidence="1">
    <location>
        <begin position="198"/>
        <end position="220"/>
    </location>
</feature>
<reference evidence="3" key="1">
    <citation type="journal article" date="2019" name="Int. J. Syst. Evol. Microbiol.">
        <title>The Global Catalogue of Microorganisms (GCM) 10K type strain sequencing project: providing services to taxonomists for standard genome sequencing and annotation.</title>
        <authorList>
            <consortium name="The Broad Institute Genomics Platform"/>
            <consortium name="The Broad Institute Genome Sequencing Center for Infectious Disease"/>
            <person name="Wu L."/>
            <person name="Ma J."/>
        </authorList>
    </citation>
    <scope>NUCLEOTIDE SEQUENCE [LARGE SCALE GENOMIC DNA]</scope>
    <source>
        <strain evidence="3">CCUG 49452</strain>
    </source>
</reference>
<dbReference type="RefSeq" id="WP_382432591.1">
    <property type="nucleotide sequence ID" value="NZ_JBHSHJ010000007.1"/>
</dbReference>
<feature type="transmembrane region" description="Helical" evidence="1">
    <location>
        <begin position="434"/>
        <end position="453"/>
    </location>
</feature>
<dbReference type="PANTHER" id="PTHR34219:SF9">
    <property type="entry name" value="IRON-REGULATED INNER MEMBRANE PROTEIN"/>
    <property type="match status" value="1"/>
</dbReference>
<feature type="transmembrane region" description="Helical" evidence="1">
    <location>
        <begin position="465"/>
        <end position="486"/>
    </location>
</feature>
<dbReference type="Proteomes" id="UP001596001">
    <property type="component" value="Unassembled WGS sequence"/>
</dbReference>
<feature type="transmembrane region" description="Helical" evidence="1">
    <location>
        <begin position="12"/>
        <end position="36"/>
    </location>
</feature>
<feature type="transmembrane region" description="Helical" evidence="1">
    <location>
        <begin position="152"/>
        <end position="177"/>
    </location>
</feature>
<keyword evidence="1" id="KW-0812">Transmembrane</keyword>
<feature type="transmembrane region" description="Helical" evidence="1">
    <location>
        <begin position="492"/>
        <end position="513"/>
    </location>
</feature>
<name>A0ABV9QEW6_9BURK</name>
<evidence type="ECO:0000313" key="3">
    <source>
        <dbReference type="Proteomes" id="UP001596001"/>
    </source>
</evidence>
<dbReference type="EMBL" id="JBHSHJ010000007">
    <property type="protein sequence ID" value="MFC4789321.1"/>
    <property type="molecule type" value="Genomic_DNA"/>
</dbReference>
<feature type="transmembrane region" description="Helical" evidence="1">
    <location>
        <begin position="399"/>
        <end position="422"/>
    </location>
</feature>
<feature type="transmembrane region" description="Helical" evidence="1">
    <location>
        <begin position="357"/>
        <end position="378"/>
    </location>
</feature>